<reference evidence="1 2" key="1">
    <citation type="submission" date="2014-12" db="EMBL/GenBank/DDBJ databases">
        <title>Genome sequencing of Alteromonas marina AD001.</title>
        <authorList>
            <person name="Adrian T.G.S."/>
            <person name="Chan K.G."/>
        </authorList>
    </citation>
    <scope>NUCLEOTIDE SEQUENCE [LARGE SCALE GENOMIC DNA]</scope>
    <source>
        <strain evidence="1 2">AD001</strain>
    </source>
</reference>
<accession>A0A0B3YWG5</accession>
<evidence type="ECO:0000313" key="2">
    <source>
        <dbReference type="Proteomes" id="UP000031197"/>
    </source>
</evidence>
<dbReference type="AlphaFoldDB" id="A0A0B3YWG5"/>
<dbReference type="RefSeq" id="WP_039222408.1">
    <property type="nucleotide sequence ID" value="NZ_JWLW01000056.1"/>
</dbReference>
<protein>
    <submittedName>
        <fullName evidence="1">Uncharacterized protein</fullName>
    </submittedName>
</protein>
<dbReference type="Proteomes" id="UP000031197">
    <property type="component" value="Unassembled WGS sequence"/>
</dbReference>
<evidence type="ECO:0000313" key="1">
    <source>
        <dbReference type="EMBL" id="KHT46321.1"/>
    </source>
</evidence>
<gene>
    <name evidence="1" type="ORF">RJ41_14720</name>
</gene>
<name>A0A0B3YWG5_9ALTE</name>
<comment type="caution">
    <text evidence="1">The sequence shown here is derived from an EMBL/GenBank/DDBJ whole genome shotgun (WGS) entry which is preliminary data.</text>
</comment>
<organism evidence="1 2">
    <name type="scientific">Alteromonas marina</name>
    <dbReference type="NCBI Taxonomy" id="203795"/>
    <lineage>
        <taxon>Bacteria</taxon>
        <taxon>Pseudomonadati</taxon>
        <taxon>Pseudomonadota</taxon>
        <taxon>Gammaproteobacteria</taxon>
        <taxon>Alteromonadales</taxon>
        <taxon>Alteromonadaceae</taxon>
        <taxon>Alteromonas/Salinimonas group</taxon>
        <taxon>Alteromonas</taxon>
    </lineage>
</organism>
<proteinExistence type="predicted"/>
<sequence length="156" mass="18169">MKNEQVKLFKRNAKKRKLSVNLSGAKDRDAISIKMLLAEVQNCLKAGESLPEQLNIWFCSVLEELLKEKPHQLAERLKQVKKGRKPQKNKETREEIARVVHELRYRHGLHKSENGAYTVIAKQYGVKSANTVAKYYREFRKAHELDDEIRGKAEEK</sequence>
<dbReference type="EMBL" id="JWLW01000056">
    <property type="protein sequence ID" value="KHT46321.1"/>
    <property type="molecule type" value="Genomic_DNA"/>
</dbReference>
<keyword evidence="2" id="KW-1185">Reference proteome</keyword>